<dbReference type="GO" id="GO:0009060">
    <property type="term" value="P:aerobic respiration"/>
    <property type="evidence" value="ECO:0007669"/>
    <property type="project" value="TreeGrafter"/>
</dbReference>
<protein>
    <submittedName>
        <fullName evidence="10">Alpha-hydroxy acid oxidase</fullName>
        <ecNumber evidence="10">1.-.-.-</ecNumber>
    </submittedName>
</protein>
<gene>
    <name evidence="10" type="ORF">V3328_03300</name>
</gene>
<evidence type="ECO:0000256" key="2">
    <source>
        <dbReference type="ARBA" id="ARBA00022630"/>
    </source>
</evidence>
<reference evidence="10 11" key="1">
    <citation type="submission" date="2024-02" db="EMBL/GenBank/DDBJ databases">
        <title>Genome analysis and characterization of Microbaculum marinisediminis sp. nov., isolated from marine sediment.</title>
        <authorList>
            <person name="Du Z.-J."/>
            <person name="Ye Y.-Q."/>
            <person name="Zhang Z.-R."/>
            <person name="Yuan S.-M."/>
            <person name="Zhang X.-Y."/>
        </authorList>
    </citation>
    <scope>NUCLEOTIDE SEQUENCE [LARGE SCALE GENOMIC DNA]</scope>
    <source>
        <strain evidence="10 11">SDUM1044001</strain>
    </source>
</reference>
<accession>A0AAW9RL03</accession>
<evidence type="ECO:0000313" key="10">
    <source>
        <dbReference type="EMBL" id="MEJ8570481.1"/>
    </source>
</evidence>
<feature type="domain" description="FMN hydroxy acid dehydrogenase" evidence="9">
    <location>
        <begin position="25"/>
        <end position="403"/>
    </location>
</feature>
<dbReference type="InterPro" id="IPR012133">
    <property type="entry name" value="Alpha-hydoxy_acid_DH_FMN"/>
</dbReference>
<dbReference type="RefSeq" id="WP_340328210.1">
    <property type="nucleotide sequence ID" value="NZ_JAZHOF010000001.1"/>
</dbReference>
<dbReference type="PIRSF" id="PIRSF000138">
    <property type="entry name" value="Al-hdrx_acd_dh"/>
    <property type="match status" value="1"/>
</dbReference>
<feature type="binding site" evidence="7">
    <location>
        <position position="156"/>
    </location>
    <ligand>
        <name>glyoxylate</name>
        <dbReference type="ChEBI" id="CHEBI:36655"/>
    </ligand>
</feature>
<comment type="similarity">
    <text evidence="5">Belongs to the FMN-dependent alpha-hydroxy acid dehydrogenase family.</text>
</comment>
<keyword evidence="3 7" id="KW-0288">FMN</keyword>
<dbReference type="EMBL" id="JAZHOF010000001">
    <property type="protein sequence ID" value="MEJ8570481.1"/>
    <property type="molecule type" value="Genomic_DNA"/>
</dbReference>
<feature type="binding site" evidence="7">
    <location>
        <position position="301"/>
    </location>
    <ligand>
        <name>glyoxylate</name>
        <dbReference type="ChEBI" id="CHEBI:36655"/>
    </ligand>
</feature>
<evidence type="ECO:0000256" key="5">
    <source>
        <dbReference type="ARBA" id="ARBA00024042"/>
    </source>
</evidence>
<dbReference type="PROSITE" id="PS00557">
    <property type="entry name" value="FMN_HYDROXY_ACID_DH_1"/>
    <property type="match status" value="1"/>
</dbReference>
<dbReference type="Proteomes" id="UP001378188">
    <property type="component" value="Unassembled WGS sequence"/>
</dbReference>
<dbReference type="GO" id="GO:0005886">
    <property type="term" value="C:plasma membrane"/>
    <property type="evidence" value="ECO:0007669"/>
    <property type="project" value="TreeGrafter"/>
</dbReference>
<dbReference type="AlphaFoldDB" id="A0AAW9RL03"/>
<dbReference type="InterPro" id="IPR037396">
    <property type="entry name" value="FMN_HAD"/>
</dbReference>
<feature type="binding site" evidence="7">
    <location>
        <position position="304"/>
    </location>
    <ligand>
        <name>glyoxylate</name>
        <dbReference type="ChEBI" id="CHEBI:36655"/>
    </ligand>
</feature>
<dbReference type="GO" id="GO:0010181">
    <property type="term" value="F:FMN binding"/>
    <property type="evidence" value="ECO:0007669"/>
    <property type="project" value="InterPro"/>
</dbReference>
<evidence type="ECO:0000256" key="7">
    <source>
        <dbReference type="PIRSR" id="PIRSR000138-2"/>
    </source>
</evidence>
<name>A0AAW9RL03_9HYPH</name>
<evidence type="ECO:0000256" key="6">
    <source>
        <dbReference type="PIRSR" id="PIRSR000138-1"/>
    </source>
</evidence>
<feature type="binding site" evidence="7">
    <location>
        <position position="154"/>
    </location>
    <ligand>
        <name>FMN</name>
        <dbReference type="ChEBI" id="CHEBI:58210"/>
    </ligand>
</feature>
<dbReference type="CDD" id="cd02809">
    <property type="entry name" value="alpha_hydroxyacid_oxid_FMN"/>
    <property type="match status" value="1"/>
</dbReference>
<dbReference type="PROSITE" id="PS51349">
    <property type="entry name" value="FMN_HYDROXY_ACID_DH_2"/>
    <property type="match status" value="1"/>
</dbReference>
<comment type="cofactor">
    <cofactor evidence="1">
        <name>FMN</name>
        <dbReference type="ChEBI" id="CHEBI:58210"/>
    </cofactor>
</comment>
<feature type="region of interest" description="Disordered" evidence="8">
    <location>
        <begin position="1"/>
        <end position="24"/>
    </location>
</feature>
<dbReference type="PANTHER" id="PTHR10578">
    <property type="entry name" value="S -2-HYDROXY-ACID OXIDASE-RELATED"/>
    <property type="match status" value="1"/>
</dbReference>
<evidence type="ECO:0000259" key="9">
    <source>
        <dbReference type="PROSITE" id="PS51349"/>
    </source>
</evidence>
<dbReference type="GO" id="GO:0004459">
    <property type="term" value="F:L-lactate dehydrogenase (NAD+) activity"/>
    <property type="evidence" value="ECO:0007669"/>
    <property type="project" value="TreeGrafter"/>
</dbReference>
<feature type="binding site" evidence="7">
    <location>
        <begin position="355"/>
        <end position="356"/>
    </location>
    <ligand>
        <name>FMN</name>
        <dbReference type="ChEBI" id="CHEBI:58210"/>
    </ligand>
</feature>
<dbReference type="PANTHER" id="PTHR10578:SF107">
    <property type="entry name" value="2-HYDROXYACID OXIDASE 1"/>
    <property type="match status" value="1"/>
</dbReference>
<dbReference type="EC" id="1.-.-.-" evidence="10"/>
<dbReference type="InterPro" id="IPR008259">
    <property type="entry name" value="FMN_hydac_DH_AS"/>
</dbReference>
<feature type="binding site" evidence="7">
    <location>
        <begin position="332"/>
        <end position="336"/>
    </location>
    <ligand>
        <name>FMN</name>
        <dbReference type="ChEBI" id="CHEBI:58210"/>
    </ligand>
</feature>
<dbReference type="FunFam" id="3.20.20.70:FF:000029">
    <property type="entry name" value="L-lactate dehydrogenase"/>
    <property type="match status" value="1"/>
</dbReference>
<evidence type="ECO:0000313" key="11">
    <source>
        <dbReference type="Proteomes" id="UP001378188"/>
    </source>
</evidence>
<sequence length="403" mass="43567">MTDTVAKPDSSGNTAPPSAFPWHRSRASKARNIANLREAARKRLPRGIFDFIDGGAEDEVTLQANSAAFGRHRLMPRVLVDVSKPDLRSTILGSGRGLPFAIGPTGGMGFVWPRGDLALARAAADADIPFALSTTSSVSIEDLRERIDGPLWFQSYIFRQCDFTEKLIRRADAADYEALIITVDLPVGGNRERDYRNDFAVPFRLTGRNVLDFALHPEWVYTTLRRGYPRFGNMEDFVPSHDSSTVASTVGRNYDPSFSWDGLKRIRDLWPRKLVVKGVVHPGDAAALADLGADAIVVSNHGGRQLDGAPATLDALAAVKAAVSGRADVLLDGGVRRGSDVFKALALGADAVMIGRATLYGLAAAGQFGAERAVSILRQELTRTMQLCGATSIDSIDAQYLMP</sequence>
<evidence type="ECO:0000256" key="8">
    <source>
        <dbReference type="SAM" id="MobiDB-lite"/>
    </source>
</evidence>
<dbReference type="InterPro" id="IPR000262">
    <property type="entry name" value="FMN-dep_DH"/>
</dbReference>
<dbReference type="SUPFAM" id="SSF51395">
    <property type="entry name" value="FMN-linked oxidoreductases"/>
    <property type="match status" value="1"/>
</dbReference>
<feature type="binding site" evidence="7">
    <location>
        <position position="191"/>
    </location>
    <ligand>
        <name>glyoxylate</name>
        <dbReference type="ChEBI" id="CHEBI:36655"/>
    </ligand>
</feature>
<comment type="caution">
    <text evidence="10">The sequence shown here is derived from an EMBL/GenBank/DDBJ whole genome shotgun (WGS) entry which is preliminary data.</text>
</comment>
<feature type="active site" description="Proton acceptor" evidence="6">
    <location>
        <position position="301"/>
    </location>
</feature>
<evidence type="ECO:0000256" key="1">
    <source>
        <dbReference type="ARBA" id="ARBA00001917"/>
    </source>
</evidence>
<dbReference type="InterPro" id="IPR013785">
    <property type="entry name" value="Aldolase_TIM"/>
</dbReference>
<feature type="binding site" evidence="7">
    <location>
        <position position="299"/>
    </location>
    <ligand>
        <name>FMN</name>
        <dbReference type="ChEBI" id="CHEBI:58210"/>
    </ligand>
</feature>
<feature type="binding site" evidence="7">
    <location>
        <begin position="104"/>
        <end position="106"/>
    </location>
    <ligand>
        <name>FMN</name>
        <dbReference type="ChEBI" id="CHEBI:58210"/>
    </ligand>
</feature>
<feature type="binding site" evidence="7">
    <location>
        <position position="133"/>
    </location>
    <ligand>
        <name>FMN</name>
        <dbReference type="ChEBI" id="CHEBI:58210"/>
    </ligand>
</feature>
<evidence type="ECO:0000256" key="3">
    <source>
        <dbReference type="ARBA" id="ARBA00022643"/>
    </source>
</evidence>
<feature type="binding site" evidence="7">
    <location>
        <position position="277"/>
    </location>
    <ligand>
        <name>FMN</name>
        <dbReference type="ChEBI" id="CHEBI:58210"/>
    </ligand>
</feature>
<proteinExistence type="inferred from homology"/>
<feature type="binding site" evidence="7">
    <location>
        <position position="182"/>
    </location>
    <ligand>
        <name>FMN</name>
        <dbReference type="ChEBI" id="CHEBI:58210"/>
    </ligand>
</feature>
<dbReference type="Pfam" id="PF01070">
    <property type="entry name" value="FMN_dh"/>
    <property type="match status" value="1"/>
</dbReference>
<evidence type="ECO:0000256" key="4">
    <source>
        <dbReference type="ARBA" id="ARBA00023002"/>
    </source>
</evidence>
<dbReference type="Gene3D" id="3.20.20.70">
    <property type="entry name" value="Aldolase class I"/>
    <property type="match status" value="1"/>
</dbReference>
<keyword evidence="2 7" id="KW-0285">Flavoprotein</keyword>
<keyword evidence="4 10" id="KW-0560">Oxidoreductase</keyword>
<organism evidence="10 11">
    <name type="scientific">Microbaculum marinum</name>
    <dbReference type="NCBI Taxonomy" id="1764581"/>
    <lineage>
        <taxon>Bacteria</taxon>
        <taxon>Pseudomonadati</taxon>
        <taxon>Pseudomonadota</taxon>
        <taxon>Alphaproteobacteria</taxon>
        <taxon>Hyphomicrobiales</taxon>
        <taxon>Tepidamorphaceae</taxon>
        <taxon>Microbaculum</taxon>
    </lineage>
</organism>
<keyword evidence="11" id="KW-1185">Reference proteome</keyword>